<keyword evidence="2" id="KW-1185">Reference proteome</keyword>
<evidence type="ECO:0000313" key="2">
    <source>
        <dbReference type="Proteomes" id="UP000600918"/>
    </source>
</evidence>
<dbReference type="EMBL" id="JACSDY010000015">
    <property type="protein sequence ID" value="KAF7406843.1"/>
    <property type="molecule type" value="Genomic_DNA"/>
</dbReference>
<comment type="caution">
    <text evidence="1">The sequence shown here is derived from an EMBL/GenBank/DDBJ whole genome shotgun (WGS) entry which is preliminary data.</text>
</comment>
<dbReference type="Proteomes" id="UP000600918">
    <property type="component" value="Unassembled WGS sequence"/>
</dbReference>
<evidence type="ECO:0000313" key="1">
    <source>
        <dbReference type="EMBL" id="KAF7406843.1"/>
    </source>
</evidence>
<organism evidence="1 2">
    <name type="scientific">Vespula pensylvanica</name>
    <name type="common">Western yellow jacket</name>
    <name type="synonym">Wasp</name>
    <dbReference type="NCBI Taxonomy" id="30213"/>
    <lineage>
        <taxon>Eukaryota</taxon>
        <taxon>Metazoa</taxon>
        <taxon>Ecdysozoa</taxon>
        <taxon>Arthropoda</taxon>
        <taxon>Hexapoda</taxon>
        <taxon>Insecta</taxon>
        <taxon>Pterygota</taxon>
        <taxon>Neoptera</taxon>
        <taxon>Endopterygota</taxon>
        <taxon>Hymenoptera</taxon>
        <taxon>Apocrita</taxon>
        <taxon>Aculeata</taxon>
        <taxon>Vespoidea</taxon>
        <taxon>Vespidae</taxon>
        <taxon>Vespinae</taxon>
        <taxon>Vespula</taxon>
    </lineage>
</organism>
<name>A0A834KHK2_VESPE</name>
<sequence length="112" mass="11976">MHNRKPVVDGVLGWPTVGLTTGMLLYEDSYYEGPAICLVFSNNLLATTKDTFTFPSRYNVSRYSVAVSYRSVTSVVTTTTATATATATTTATTTATIEPTTTAAEAAVTHQR</sequence>
<protein>
    <submittedName>
        <fullName evidence="1">Uncharacterized protein</fullName>
    </submittedName>
</protein>
<accession>A0A834KHK2</accession>
<proteinExistence type="predicted"/>
<gene>
    <name evidence="1" type="ORF">H0235_014499</name>
</gene>
<dbReference type="AlphaFoldDB" id="A0A834KHK2"/>
<reference evidence="1" key="1">
    <citation type="journal article" date="2020" name="G3 (Bethesda)">
        <title>High-Quality Assemblies for Three Invasive Social Wasps from the &lt;i&gt;Vespula&lt;/i&gt; Genus.</title>
        <authorList>
            <person name="Harrop T.W.R."/>
            <person name="Guhlin J."/>
            <person name="McLaughlin G.M."/>
            <person name="Permina E."/>
            <person name="Stockwell P."/>
            <person name="Gilligan J."/>
            <person name="Le Lec M.F."/>
            <person name="Gruber M.A.M."/>
            <person name="Quinn O."/>
            <person name="Lovegrove M."/>
            <person name="Duncan E.J."/>
            <person name="Remnant E.J."/>
            <person name="Van Eeckhoven J."/>
            <person name="Graham B."/>
            <person name="Knapp R.A."/>
            <person name="Langford K.W."/>
            <person name="Kronenberg Z."/>
            <person name="Press M.O."/>
            <person name="Eacker S.M."/>
            <person name="Wilson-Rankin E.E."/>
            <person name="Purcell J."/>
            <person name="Lester P.J."/>
            <person name="Dearden P.K."/>
        </authorList>
    </citation>
    <scope>NUCLEOTIDE SEQUENCE</scope>
    <source>
        <strain evidence="1">Volc-1</strain>
    </source>
</reference>